<keyword evidence="3" id="KW-0689">Ribosomal protein</keyword>
<reference evidence="8" key="2">
    <citation type="journal article" date="2008" name="Bioinformatics">
        <title>Assembly reconciliation.</title>
        <authorList>
            <person name="Zimin A.V."/>
            <person name="Smith D.R."/>
            <person name="Sutton G."/>
            <person name="Yorke J.A."/>
        </authorList>
    </citation>
    <scope>NUCLEOTIDE SEQUENCE</scope>
    <source>
        <strain evidence="8">TSC#15010-1051.87</strain>
    </source>
</reference>
<evidence type="ECO:0000256" key="7">
    <source>
        <dbReference type="SAM" id="MobiDB-lite"/>
    </source>
</evidence>
<dbReference type="SMR" id="B4MCB2"/>
<evidence type="ECO:0000256" key="4">
    <source>
        <dbReference type="ARBA" id="ARBA00023274"/>
    </source>
</evidence>
<dbReference type="OMA" id="FMENICK"/>
<comment type="function">
    <text evidence="1">Plays an important role in the elongation step of protein synthesis.</text>
</comment>
<protein>
    <recommendedName>
        <fullName evidence="5">Large ribosomal subunit protein P2</fullName>
    </recommendedName>
    <alternativeName>
        <fullName evidence="6">60S acidic ribosomal protein P2</fullName>
    </alternativeName>
</protein>
<evidence type="ECO:0000313" key="10">
    <source>
        <dbReference type="Proteomes" id="UP000008792"/>
    </source>
</evidence>
<dbReference type="OrthoDB" id="1227494at2759"/>
<dbReference type="AlphaFoldDB" id="B4MCB2"/>
<dbReference type="EMBL" id="CH940657">
    <property type="protein sequence ID" value="EDW63194.1"/>
    <property type="molecule type" value="Genomic_DNA"/>
</dbReference>
<dbReference type="InterPro" id="IPR038716">
    <property type="entry name" value="P1/P2_N_sf"/>
</dbReference>
<organism evidence="8 10">
    <name type="scientific">Drosophila virilis</name>
    <name type="common">Fruit fly</name>
    <dbReference type="NCBI Taxonomy" id="7244"/>
    <lineage>
        <taxon>Eukaryota</taxon>
        <taxon>Metazoa</taxon>
        <taxon>Ecdysozoa</taxon>
        <taxon>Arthropoda</taxon>
        <taxon>Hexapoda</taxon>
        <taxon>Insecta</taxon>
        <taxon>Pterygota</taxon>
        <taxon>Neoptera</taxon>
        <taxon>Endopterygota</taxon>
        <taxon>Diptera</taxon>
        <taxon>Brachycera</taxon>
        <taxon>Muscomorpha</taxon>
        <taxon>Ephydroidea</taxon>
        <taxon>Drosophilidae</taxon>
        <taxon>Drosophila</taxon>
    </lineage>
</organism>
<accession>B4MCB2</accession>
<proteinExistence type="inferred from homology"/>
<dbReference type="Gene3D" id="1.10.10.1410">
    <property type="match status" value="1"/>
</dbReference>
<dbReference type="eggNOG" id="KOG3449">
    <property type="taxonomic scope" value="Eukaryota"/>
</dbReference>
<dbReference type="InterPro" id="IPR044076">
    <property type="entry name" value="Ribosomal_P2"/>
</dbReference>
<feature type="region of interest" description="Disordered" evidence="7">
    <location>
        <begin position="57"/>
        <end position="77"/>
    </location>
</feature>
<evidence type="ECO:0000313" key="9">
    <source>
        <dbReference type="EMBL" id="EDW63195.1"/>
    </source>
</evidence>
<keyword evidence="10" id="KW-1185">Reference proteome</keyword>
<dbReference type="GO" id="GO:0003735">
    <property type="term" value="F:structural constituent of ribosome"/>
    <property type="evidence" value="ECO:0007669"/>
    <property type="project" value="InterPro"/>
</dbReference>
<dbReference type="HOGENOM" id="CLU_114656_0_1_1"/>
<evidence type="ECO:0000256" key="2">
    <source>
        <dbReference type="ARBA" id="ARBA00005436"/>
    </source>
</evidence>
<evidence type="ECO:0000256" key="3">
    <source>
        <dbReference type="ARBA" id="ARBA00022980"/>
    </source>
</evidence>
<dbReference type="EMBL" id="CH940657">
    <property type="protein sequence ID" value="EDW63195.1"/>
    <property type="molecule type" value="Genomic_DNA"/>
</dbReference>
<gene>
    <name evidence="8" type="primary">Dvir\GJ11145</name>
    <name evidence="9" type="synonym">Dvir\GJ11144</name>
    <name evidence="9" type="ORF">Dvir_GJ11144</name>
    <name evidence="8" type="ORF">Dvir_GJ11145</name>
</gene>
<dbReference type="GO" id="GO:0002182">
    <property type="term" value="P:cytoplasmic translational elongation"/>
    <property type="evidence" value="ECO:0007669"/>
    <property type="project" value="InterPro"/>
</dbReference>
<dbReference type="InParanoid" id="B4MCB2"/>
<evidence type="ECO:0000313" key="8">
    <source>
        <dbReference type="EMBL" id="EDW63194.1"/>
    </source>
</evidence>
<dbReference type="CDD" id="cd05833">
    <property type="entry name" value="Ribosomal_P2"/>
    <property type="match status" value="1"/>
</dbReference>
<dbReference type="STRING" id="7244.B4MCB2"/>
<keyword evidence="4" id="KW-0687">Ribonucleoprotein</keyword>
<dbReference type="FunFam" id="1.10.10.1410:FF:000002">
    <property type="entry name" value="60S acidic ribosomal protein P2"/>
    <property type="match status" value="1"/>
</dbReference>
<sequence>MRYVAVYLLAVFGAQESPANEDLEKILSSMGIESDAERLTRMIVELKDKSIDDLIKEGHEMPVGGGGDKKEAKKKAK</sequence>
<dbReference type="Proteomes" id="UP000008792">
    <property type="component" value="Unassembled WGS sequence"/>
</dbReference>
<comment type="similarity">
    <text evidence="2">Belongs to the eukaryotic ribosomal protein P1/P2 family.</text>
</comment>
<evidence type="ECO:0000256" key="5">
    <source>
        <dbReference type="ARBA" id="ARBA00035301"/>
    </source>
</evidence>
<reference evidence="8" key="3">
    <citation type="submission" date="2008-06" db="EMBL/GenBank/DDBJ databases">
        <authorList>
            <consortium name="FlyBase"/>
        </authorList>
    </citation>
    <scope>NUCLEOTIDE SEQUENCE</scope>
    <source>
        <strain evidence="8">TSC#15010-1051.87</strain>
    </source>
</reference>
<reference evidence="8 10" key="1">
    <citation type="journal article" date="2007" name="Nature">
        <title>Evolution of genes and genomes on the Drosophila phylogeny.</title>
        <authorList>
            <consortium name="Drosophila 12 Genomes Consortium"/>
            <person name="Clark A.G."/>
            <person name="Eisen M.B."/>
            <person name="Smith D.R."/>
            <person name="Bergman C.M."/>
            <person name="Oliver B."/>
            <person name="Markow T.A."/>
            <person name="Kaufman T.C."/>
            <person name="Kellis M."/>
            <person name="Gelbart W."/>
            <person name="Iyer V.N."/>
            <person name="Pollard D.A."/>
            <person name="Sackton T.B."/>
            <person name="Larracuente A.M."/>
            <person name="Singh N.D."/>
            <person name="Abad J.P."/>
            <person name="Abt D.N."/>
            <person name="Adryan B."/>
            <person name="Aguade M."/>
            <person name="Akashi H."/>
            <person name="Anderson W.W."/>
            <person name="Aquadro C.F."/>
            <person name="Ardell D.H."/>
            <person name="Arguello R."/>
            <person name="Artieri C.G."/>
            <person name="Barbash D.A."/>
            <person name="Barker D."/>
            <person name="Barsanti P."/>
            <person name="Batterham P."/>
            <person name="Batzoglou S."/>
            <person name="Begun D."/>
            <person name="Bhutkar A."/>
            <person name="Blanco E."/>
            <person name="Bosak S.A."/>
            <person name="Bradley R.K."/>
            <person name="Brand A.D."/>
            <person name="Brent M.R."/>
            <person name="Brooks A.N."/>
            <person name="Brown R.H."/>
            <person name="Butlin R.K."/>
            <person name="Caggese C."/>
            <person name="Calvi B.R."/>
            <person name="Bernardo de Carvalho A."/>
            <person name="Caspi A."/>
            <person name="Castrezana S."/>
            <person name="Celniker S.E."/>
            <person name="Chang J.L."/>
            <person name="Chapple C."/>
            <person name="Chatterji S."/>
            <person name="Chinwalla A."/>
            <person name="Civetta A."/>
            <person name="Clifton S.W."/>
            <person name="Comeron J.M."/>
            <person name="Costello J.C."/>
            <person name="Coyne J.A."/>
            <person name="Daub J."/>
            <person name="David R.G."/>
            <person name="Delcher A.L."/>
            <person name="Delehaunty K."/>
            <person name="Do C.B."/>
            <person name="Ebling H."/>
            <person name="Edwards K."/>
            <person name="Eickbush T."/>
            <person name="Evans J.D."/>
            <person name="Filipski A."/>
            <person name="Findeiss S."/>
            <person name="Freyhult E."/>
            <person name="Fulton L."/>
            <person name="Fulton R."/>
            <person name="Garcia A.C."/>
            <person name="Gardiner A."/>
            <person name="Garfield D.A."/>
            <person name="Garvin B.E."/>
            <person name="Gibson G."/>
            <person name="Gilbert D."/>
            <person name="Gnerre S."/>
            <person name="Godfrey J."/>
            <person name="Good R."/>
            <person name="Gotea V."/>
            <person name="Gravely B."/>
            <person name="Greenberg A.J."/>
            <person name="Griffiths-Jones S."/>
            <person name="Gross S."/>
            <person name="Guigo R."/>
            <person name="Gustafson E.A."/>
            <person name="Haerty W."/>
            <person name="Hahn M.W."/>
            <person name="Halligan D.L."/>
            <person name="Halpern A.L."/>
            <person name="Halter G.M."/>
            <person name="Han M.V."/>
            <person name="Heger A."/>
            <person name="Hillier L."/>
            <person name="Hinrichs A.S."/>
            <person name="Holmes I."/>
            <person name="Hoskins R.A."/>
            <person name="Hubisz M.J."/>
            <person name="Hultmark D."/>
            <person name="Huntley M.A."/>
            <person name="Jaffe D.B."/>
            <person name="Jagadeeshan S."/>
            <person name="Jeck W.R."/>
            <person name="Johnson J."/>
            <person name="Jones C.D."/>
            <person name="Jordan W.C."/>
            <person name="Karpen G.H."/>
            <person name="Kataoka E."/>
            <person name="Keightley P.D."/>
            <person name="Kheradpour P."/>
            <person name="Kirkness E.F."/>
            <person name="Koerich L.B."/>
            <person name="Kristiansen K."/>
            <person name="Kudrna D."/>
            <person name="Kulathinal R.J."/>
            <person name="Kumar S."/>
            <person name="Kwok R."/>
            <person name="Lander E."/>
            <person name="Langley C.H."/>
            <person name="Lapoint R."/>
            <person name="Lazzaro B.P."/>
            <person name="Lee S.J."/>
            <person name="Levesque L."/>
            <person name="Li R."/>
            <person name="Lin C.F."/>
            <person name="Lin M.F."/>
            <person name="Lindblad-Toh K."/>
            <person name="Llopart A."/>
            <person name="Long M."/>
            <person name="Low L."/>
            <person name="Lozovsky E."/>
            <person name="Lu J."/>
            <person name="Luo M."/>
            <person name="Machado C.A."/>
            <person name="Makalowski W."/>
            <person name="Marzo M."/>
            <person name="Matsuda M."/>
            <person name="Matzkin L."/>
            <person name="McAllister B."/>
            <person name="McBride C.S."/>
            <person name="McKernan B."/>
            <person name="McKernan K."/>
            <person name="Mendez-Lago M."/>
            <person name="Minx P."/>
            <person name="Mollenhauer M.U."/>
            <person name="Montooth K."/>
            <person name="Mount S.M."/>
            <person name="Mu X."/>
            <person name="Myers E."/>
            <person name="Negre B."/>
            <person name="Newfeld S."/>
            <person name="Nielsen R."/>
            <person name="Noor M.A."/>
            <person name="O'Grady P."/>
            <person name="Pachter L."/>
            <person name="Papaceit M."/>
            <person name="Parisi M.J."/>
            <person name="Parisi M."/>
            <person name="Parts L."/>
            <person name="Pedersen J.S."/>
            <person name="Pesole G."/>
            <person name="Phillippy A.M."/>
            <person name="Ponting C.P."/>
            <person name="Pop M."/>
            <person name="Porcelli D."/>
            <person name="Powell J.R."/>
            <person name="Prohaska S."/>
            <person name="Pruitt K."/>
            <person name="Puig M."/>
            <person name="Quesneville H."/>
            <person name="Ram K.R."/>
            <person name="Rand D."/>
            <person name="Rasmussen M.D."/>
            <person name="Reed L.K."/>
            <person name="Reenan R."/>
            <person name="Reily A."/>
            <person name="Remington K.A."/>
            <person name="Rieger T.T."/>
            <person name="Ritchie M.G."/>
            <person name="Robin C."/>
            <person name="Rogers Y.H."/>
            <person name="Rohde C."/>
            <person name="Rozas J."/>
            <person name="Rubenfield M.J."/>
            <person name="Ruiz A."/>
            <person name="Russo S."/>
            <person name="Salzberg S.L."/>
            <person name="Sanchez-Gracia A."/>
            <person name="Saranga D.J."/>
            <person name="Sato H."/>
            <person name="Schaeffer S.W."/>
            <person name="Schatz M.C."/>
            <person name="Schlenke T."/>
            <person name="Schwartz R."/>
            <person name="Segarra C."/>
            <person name="Singh R.S."/>
            <person name="Sirot L."/>
            <person name="Sirota M."/>
            <person name="Sisneros N.B."/>
            <person name="Smith C.D."/>
            <person name="Smith T.F."/>
            <person name="Spieth J."/>
            <person name="Stage D.E."/>
            <person name="Stark A."/>
            <person name="Stephan W."/>
            <person name="Strausberg R.L."/>
            <person name="Strempel S."/>
            <person name="Sturgill D."/>
            <person name="Sutton G."/>
            <person name="Sutton G.G."/>
            <person name="Tao W."/>
            <person name="Teichmann S."/>
            <person name="Tobari Y.N."/>
            <person name="Tomimura Y."/>
            <person name="Tsolas J.M."/>
            <person name="Valente V.L."/>
            <person name="Venter E."/>
            <person name="Venter J.C."/>
            <person name="Vicario S."/>
            <person name="Vieira F.G."/>
            <person name="Vilella A.J."/>
            <person name="Villasante A."/>
            <person name="Walenz B."/>
            <person name="Wang J."/>
            <person name="Wasserman M."/>
            <person name="Watts T."/>
            <person name="Wilson D."/>
            <person name="Wilson R.K."/>
            <person name="Wing R.A."/>
            <person name="Wolfner M.F."/>
            <person name="Wong A."/>
            <person name="Wong G.K."/>
            <person name="Wu C.I."/>
            <person name="Wu G."/>
            <person name="Yamamoto D."/>
            <person name="Yang H.P."/>
            <person name="Yang S.P."/>
            <person name="Yorke J.A."/>
            <person name="Yoshida K."/>
            <person name="Zdobnov E."/>
            <person name="Zhang P."/>
            <person name="Zhang Y."/>
            <person name="Zimin A.V."/>
            <person name="Baldwin J."/>
            <person name="Abdouelleil A."/>
            <person name="Abdulkadir J."/>
            <person name="Abebe A."/>
            <person name="Abera B."/>
            <person name="Abreu J."/>
            <person name="Acer S.C."/>
            <person name="Aftuck L."/>
            <person name="Alexander A."/>
            <person name="An P."/>
            <person name="Anderson E."/>
            <person name="Anderson S."/>
            <person name="Arachi H."/>
            <person name="Azer M."/>
            <person name="Bachantsang P."/>
            <person name="Barry A."/>
            <person name="Bayul T."/>
            <person name="Berlin A."/>
            <person name="Bessette D."/>
            <person name="Bloom T."/>
            <person name="Blye J."/>
            <person name="Boguslavskiy L."/>
            <person name="Bonnet C."/>
            <person name="Boukhgalter B."/>
            <person name="Bourzgui I."/>
            <person name="Brown A."/>
            <person name="Cahill P."/>
            <person name="Channer S."/>
            <person name="Cheshatsang Y."/>
            <person name="Chuda L."/>
            <person name="Citroen M."/>
            <person name="Collymore A."/>
            <person name="Cooke P."/>
            <person name="Costello M."/>
            <person name="D'Aco K."/>
            <person name="Daza R."/>
            <person name="De Haan G."/>
            <person name="DeGray S."/>
            <person name="DeMaso C."/>
            <person name="Dhargay N."/>
            <person name="Dooley K."/>
            <person name="Dooley E."/>
            <person name="Doricent M."/>
            <person name="Dorje P."/>
            <person name="Dorjee K."/>
            <person name="Dupes A."/>
            <person name="Elong R."/>
            <person name="Falk J."/>
            <person name="Farina A."/>
            <person name="Faro S."/>
            <person name="Ferguson D."/>
            <person name="Fisher S."/>
            <person name="Foley C.D."/>
            <person name="Franke A."/>
            <person name="Friedrich D."/>
            <person name="Gadbois L."/>
            <person name="Gearin G."/>
            <person name="Gearin C.R."/>
            <person name="Giannoukos G."/>
            <person name="Goode T."/>
            <person name="Graham J."/>
            <person name="Grandbois E."/>
            <person name="Grewal S."/>
            <person name="Gyaltsen K."/>
            <person name="Hafez N."/>
            <person name="Hagos B."/>
            <person name="Hall J."/>
            <person name="Henson C."/>
            <person name="Hollinger A."/>
            <person name="Honan T."/>
            <person name="Huard M.D."/>
            <person name="Hughes L."/>
            <person name="Hurhula B."/>
            <person name="Husby M.E."/>
            <person name="Kamat A."/>
            <person name="Kanga B."/>
            <person name="Kashin S."/>
            <person name="Khazanovich D."/>
            <person name="Kisner P."/>
            <person name="Lance K."/>
            <person name="Lara M."/>
            <person name="Lee W."/>
            <person name="Lennon N."/>
            <person name="Letendre F."/>
            <person name="LeVine R."/>
            <person name="Lipovsky A."/>
            <person name="Liu X."/>
            <person name="Liu J."/>
            <person name="Liu S."/>
            <person name="Lokyitsang T."/>
            <person name="Lokyitsang Y."/>
            <person name="Lubonja R."/>
            <person name="Lui A."/>
            <person name="MacDonald P."/>
            <person name="Magnisalis V."/>
            <person name="Maru K."/>
            <person name="Matthews C."/>
            <person name="McCusker W."/>
            <person name="McDonough S."/>
            <person name="Mehta T."/>
            <person name="Meldrim J."/>
            <person name="Meneus L."/>
            <person name="Mihai O."/>
            <person name="Mihalev A."/>
            <person name="Mihova T."/>
            <person name="Mittelman R."/>
            <person name="Mlenga V."/>
            <person name="Montmayeur A."/>
            <person name="Mulrain L."/>
            <person name="Navidi A."/>
            <person name="Naylor J."/>
            <person name="Negash T."/>
            <person name="Nguyen T."/>
            <person name="Nguyen N."/>
            <person name="Nicol R."/>
            <person name="Norbu C."/>
            <person name="Norbu N."/>
            <person name="Novod N."/>
            <person name="O'Neill B."/>
            <person name="Osman S."/>
            <person name="Markiewicz E."/>
            <person name="Oyono O.L."/>
            <person name="Patti C."/>
            <person name="Phunkhang P."/>
            <person name="Pierre F."/>
            <person name="Priest M."/>
            <person name="Raghuraman S."/>
            <person name="Rege F."/>
            <person name="Reyes R."/>
            <person name="Rise C."/>
            <person name="Rogov P."/>
            <person name="Ross K."/>
            <person name="Ryan E."/>
            <person name="Settipalli S."/>
            <person name="Shea T."/>
            <person name="Sherpa N."/>
            <person name="Shi L."/>
            <person name="Shih D."/>
            <person name="Sparrow T."/>
            <person name="Spaulding J."/>
            <person name="Stalker J."/>
            <person name="Stange-Thomann N."/>
            <person name="Stavropoulos S."/>
            <person name="Stone C."/>
            <person name="Strader C."/>
            <person name="Tesfaye S."/>
            <person name="Thomson T."/>
            <person name="Thoulutsang Y."/>
            <person name="Thoulutsang D."/>
            <person name="Topham K."/>
            <person name="Topping I."/>
            <person name="Tsamla T."/>
            <person name="Vassiliev H."/>
            <person name="Vo A."/>
            <person name="Wangchuk T."/>
            <person name="Wangdi T."/>
            <person name="Weiand M."/>
            <person name="Wilkinson J."/>
            <person name="Wilson A."/>
            <person name="Yadav S."/>
            <person name="Young G."/>
            <person name="Yu Q."/>
            <person name="Zembek L."/>
            <person name="Zhong D."/>
            <person name="Zimmer A."/>
            <person name="Zwirko Z."/>
            <person name="Jaffe D.B."/>
            <person name="Alvarez P."/>
            <person name="Brockman W."/>
            <person name="Butler J."/>
            <person name="Chin C."/>
            <person name="Gnerre S."/>
            <person name="Grabherr M."/>
            <person name="Kleber M."/>
            <person name="Mauceli E."/>
            <person name="MacCallum I."/>
        </authorList>
    </citation>
    <scope>NUCLEOTIDE SEQUENCE [LARGE SCALE GENOMIC DNA]</scope>
    <source>
        <strain evidence="8">TSC#15010-1051.87</strain>
        <strain evidence="10">Tucson 15010-1051.87</strain>
    </source>
</reference>
<dbReference type="GO" id="GO:0022625">
    <property type="term" value="C:cytosolic large ribosomal subunit"/>
    <property type="evidence" value="ECO:0007669"/>
    <property type="project" value="InterPro"/>
</dbReference>
<evidence type="ECO:0000256" key="1">
    <source>
        <dbReference type="ARBA" id="ARBA00003362"/>
    </source>
</evidence>
<dbReference type="PANTHER" id="PTHR21141:SF5">
    <property type="entry name" value="LARGE RIBOSOMAL SUBUNIT PROTEIN P2"/>
    <property type="match status" value="1"/>
</dbReference>
<evidence type="ECO:0000256" key="6">
    <source>
        <dbReference type="ARBA" id="ARBA00035443"/>
    </source>
</evidence>
<dbReference type="PANTHER" id="PTHR21141">
    <property type="entry name" value="60S ACIDIC RIBOSOMAL PROTEIN FAMILY MEMBER"/>
    <property type="match status" value="1"/>
</dbReference>
<name>B4MCB2_DROVI</name>